<comment type="caution">
    <text evidence="3">The sequence shown here is derived from an EMBL/GenBank/DDBJ whole genome shotgun (WGS) entry which is preliminary data.</text>
</comment>
<sequence>MRKREIGKTGLLVSETGMGCMPLSITGRPSEADGIATIHHALEAGITLFDTADSYCLNTSEMGHNERVIAKALKDHPDVIVTTKGGLLRPDGGWAFDGRPERLKEACEASLRALGTESIDLYQFHHPDPKVTFADSIGALADFGAADRACVAASAFPGHHTNSGCKPQR</sequence>
<organism evidence="3 4">
    <name type="scientific">Cohnella suwonensis</name>
    <dbReference type="NCBI Taxonomy" id="696072"/>
    <lineage>
        <taxon>Bacteria</taxon>
        <taxon>Bacillati</taxon>
        <taxon>Bacillota</taxon>
        <taxon>Bacilli</taxon>
        <taxon>Bacillales</taxon>
        <taxon>Paenibacillaceae</taxon>
        <taxon>Cohnella</taxon>
    </lineage>
</organism>
<dbReference type="RefSeq" id="WP_209746529.1">
    <property type="nucleotide sequence ID" value="NZ_JBHSMH010000007.1"/>
</dbReference>
<dbReference type="Proteomes" id="UP001596105">
    <property type="component" value="Unassembled WGS sequence"/>
</dbReference>
<dbReference type="InterPro" id="IPR036812">
    <property type="entry name" value="NAD(P)_OxRdtase_dom_sf"/>
</dbReference>
<keyword evidence="4" id="KW-1185">Reference proteome</keyword>
<proteinExistence type="predicted"/>
<dbReference type="PANTHER" id="PTHR43625">
    <property type="entry name" value="AFLATOXIN B1 ALDEHYDE REDUCTASE"/>
    <property type="match status" value="1"/>
</dbReference>
<evidence type="ECO:0000313" key="4">
    <source>
        <dbReference type="Proteomes" id="UP001596105"/>
    </source>
</evidence>
<name>A0ABW0LQZ9_9BACL</name>
<evidence type="ECO:0000259" key="2">
    <source>
        <dbReference type="Pfam" id="PF00248"/>
    </source>
</evidence>
<protein>
    <submittedName>
        <fullName evidence="3">Aldo/keto reductase</fullName>
    </submittedName>
</protein>
<dbReference type="InterPro" id="IPR023210">
    <property type="entry name" value="NADP_OxRdtase_dom"/>
</dbReference>
<gene>
    <name evidence="3" type="ORF">ACFPPD_05350</name>
</gene>
<keyword evidence="1" id="KW-0560">Oxidoreductase</keyword>
<dbReference type="EMBL" id="JBHSMH010000007">
    <property type="protein sequence ID" value="MFC5468138.1"/>
    <property type="molecule type" value="Genomic_DNA"/>
</dbReference>
<dbReference type="SUPFAM" id="SSF51430">
    <property type="entry name" value="NAD(P)-linked oxidoreductase"/>
    <property type="match status" value="1"/>
</dbReference>
<dbReference type="InterPro" id="IPR050791">
    <property type="entry name" value="Aldo-Keto_reductase"/>
</dbReference>
<reference evidence="4" key="1">
    <citation type="journal article" date="2019" name="Int. J. Syst. Evol. Microbiol.">
        <title>The Global Catalogue of Microorganisms (GCM) 10K type strain sequencing project: providing services to taxonomists for standard genome sequencing and annotation.</title>
        <authorList>
            <consortium name="The Broad Institute Genomics Platform"/>
            <consortium name="The Broad Institute Genome Sequencing Center for Infectious Disease"/>
            <person name="Wu L."/>
            <person name="Ma J."/>
        </authorList>
    </citation>
    <scope>NUCLEOTIDE SEQUENCE [LARGE SCALE GENOMIC DNA]</scope>
    <source>
        <strain evidence="4">CCUG 57113</strain>
    </source>
</reference>
<evidence type="ECO:0000313" key="3">
    <source>
        <dbReference type="EMBL" id="MFC5468138.1"/>
    </source>
</evidence>
<dbReference type="Gene3D" id="3.20.20.100">
    <property type="entry name" value="NADP-dependent oxidoreductase domain"/>
    <property type="match status" value="1"/>
</dbReference>
<dbReference type="Pfam" id="PF00248">
    <property type="entry name" value="Aldo_ket_red"/>
    <property type="match status" value="1"/>
</dbReference>
<evidence type="ECO:0000256" key="1">
    <source>
        <dbReference type="ARBA" id="ARBA00023002"/>
    </source>
</evidence>
<dbReference type="PANTHER" id="PTHR43625:SF40">
    <property type="entry name" value="ALDO-KETO REDUCTASE YAKC [NADP(+)]"/>
    <property type="match status" value="1"/>
</dbReference>
<feature type="domain" description="NADP-dependent oxidoreductase" evidence="2">
    <location>
        <begin position="17"/>
        <end position="143"/>
    </location>
</feature>
<accession>A0ABW0LQZ9</accession>